<evidence type="ECO:0000313" key="2">
    <source>
        <dbReference type="Proteomes" id="UP000564964"/>
    </source>
</evidence>
<name>A0A7J4JEY7_9ARCH</name>
<protein>
    <submittedName>
        <fullName evidence="1">Uncharacterized protein</fullName>
    </submittedName>
</protein>
<proteinExistence type="predicted"/>
<dbReference type="AlphaFoldDB" id="A0A7J4JEY7"/>
<reference evidence="2" key="1">
    <citation type="journal article" date="2020" name="bioRxiv">
        <title>A rank-normalized archaeal taxonomy based on genome phylogeny resolves widespread incomplete and uneven classifications.</title>
        <authorList>
            <person name="Rinke C."/>
            <person name="Chuvochina M."/>
            <person name="Mussig A.J."/>
            <person name="Chaumeil P.-A."/>
            <person name="Waite D.W."/>
            <person name="Whitman W.B."/>
            <person name="Parks D.H."/>
            <person name="Hugenholtz P."/>
        </authorList>
    </citation>
    <scope>NUCLEOTIDE SEQUENCE [LARGE SCALE GENOMIC DNA]</scope>
</reference>
<sequence length="212" mass="22892">MDAAARPLPGARVEVKKKPGCETGQPCPETLVFAGETDAAGFLGGVQVTGPYRDSQVLLSLLHKVYIDGALAARIEERAPNTYTVYAVAGPEAKNRASALAAERQRQEALATAQQARARDFPFEGRGSFEGKRFKLVVGEGYTTSDGRFAITLDLLDEAGSQVSSRQFREGEDERLFVDSTGAQILKTGFLVERIYRKVTAGGAEIYSATIR</sequence>
<organism evidence="1 2">
    <name type="scientific">Candidatus Iainarchaeum sp</name>
    <dbReference type="NCBI Taxonomy" id="3101447"/>
    <lineage>
        <taxon>Archaea</taxon>
        <taxon>Candidatus Iainarchaeota</taxon>
        <taxon>Candidatus Iainarchaeia</taxon>
        <taxon>Candidatus Iainarchaeales</taxon>
        <taxon>Candidatus Iainarchaeaceae</taxon>
        <taxon>Candidatus Iainarchaeum</taxon>
    </lineage>
</organism>
<evidence type="ECO:0000313" key="1">
    <source>
        <dbReference type="EMBL" id="HIH15874.1"/>
    </source>
</evidence>
<dbReference type="Proteomes" id="UP000564964">
    <property type="component" value="Unassembled WGS sequence"/>
</dbReference>
<gene>
    <name evidence="1" type="ORF">HA252_00530</name>
</gene>
<accession>A0A7J4JEY7</accession>
<comment type="caution">
    <text evidence="1">The sequence shown here is derived from an EMBL/GenBank/DDBJ whole genome shotgun (WGS) entry which is preliminary data.</text>
</comment>
<dbReference type="EMBL" id="DUGH01000013">
    <property type="protein sequence ID" value="HIH15874.1"/>
    <property type="molecule type" value="Genomic_DNA"/>
</dbReference>